<keyword evidence="3" id="KW-1185">Reference proteome</keyword>
<proteinExistence type="predicted"/>
<reference evidence="2" key="1">
    <citation type="submission" date="2013-10" db="EMBL/GenBank/DDBJ databases">
        <title>Genomic analysis of the causative agents of coccidiosis in chickens.</title>
        <authorList>
            <person name="Reid A.J."/>
            <person name="Blake D."/>
            <person name="Billington K."/>
            <person name="Browne H."/>
            <person name="Dunn M."/>
            <person name="Hung S."/>
            <person name="Kawahara F."/>
            <person name="Miranda-Saavedra D."/>
            <person name="Mourier T."/>
            <person name="Nagra H."/>
            <person name="Otto T.D."/>
            <person name="Rawlings N."/>
            <person name="Sanchez A."/>
            <person name="Sanders M."/>
            <person name="Subramaniam C."/>
            <person name="Tay Y."/>
            <person name="Dear P."/>
            <person name="Doerig C."/>
            <person name="Gruber A."/>
            <person name="Parkinson J."/>
            <person name="Shirley M."/>
            <person name="Wan K.L."/>
            <person name="Berriman M."/>
            <person name="Tomley F."/>
            <person name="Pain A."/>
        </authorList>
    </citation>
    <scope>NUCLEOTIDE SEQUENCE [LARGE SCALE GENOMIC DNA]</scope>
    <source>
        <strain evidence="2">Houghton</strain>
    </source>
</reference>
<feature type="compositionally biased region" description="Low complexity" evidence="1">
    <location>
        <begin position="55"/>
        <end position="77"/>
    </location>
</feature>
<feature type="region of interest" description="Disordered" evidence="1">
    <location>
        <begin position="55"/>
        <end position="142"/>
    </location>
</feature>
<dbReference type="AlphaFoldDB" id="U6L677"/>
<feature type="compositionally biased region" description="Low complexity" evidence="1">
    <location>
        <begin position="88"/>
        <end position="116"/>
    </location>
</feature>
<dbReference type="OrthoDB" id="422939at2759"/>
<dbReference type="Proteomes" id="UP000030750">
    <property type="component" value="Unassembled WGS sequence"/>
</dbReference>
<evidence type="ECO:0000313" key="2">
    <source>
        <dbReference type="EMBL" id="CDJ45656.1"/>
    </source>
</evidence>
<evidence type="ECO:0000256" key="1">
    <source>
        <dbReference type="SAM" id="MobiDB-lite"/>
    </source>
</evidence>
<accession>U6L677</accession>
<gene>
    <name evidence="2" type="ORF">EBH_0020130</name>
</gene>
<sequence>MSWYMEPVVATAVTAAAAADTSQQQQQRIESTIAAADSPELCRCCAASLYLIDGSSNRSSSNSSKSSSNGSSNSNISVIASPAPLGQSIPSGSFSGFSDPPPAASVSAGPPRAPVSLSFTPPTRETDYNSEDLSKYTSPYTESSGVRDAEYASEILSRSGKSPSWLDKHVTNPRLRGCIDGVKMGMKMASI</sequence>
<dbReference type="EMBL" id="HG710174">
    <property type="protein sequence ID" value="CDJ45656.1"/>
    <property type="molecule type" value="Genomic_DNA"/>
</dbReference>
<name>U6L677_9EIME</name>
<dbReference type="VEuPathDB" id="ToxoDB:EBH_0020130"/>
<reference evidence="2" key="2">
    <citation type="submission" date="2013-10" db="EMBL/GenBank/DDBJ databases">
        <authorList>
            <person name="Aslett M."/>
        </authorList>
    </citation>
    <scope>NUCLEOTIDE SEQUENCE [LARGE SCALE GENOMIC DNA]</scope>
    <source>
        <strain evidence="2">Houghton</strain>
    </source>
</reference>
<evidence type="ECO:0000313" key="3">
    <source>
        <dbReference type="Proteomes" id="UP000030750"/>
    </source>
</evidence>
<organism evidence="2 3">
    <name type="scientific">Eimeria brunetti</name>
    <dbReference type="NCBI Taxonomy" id="51314"/>
    <lineage>
        <taxon>Eukaryota</taxon>
        <taxon>Sar</taxon>
        <taxon>Alveolata</taxon>
        <taxon>Apicomplexa</taxon>
        <taxon>Conoidasida</taxon>
        <taxon>Coccidia</taxon>
        <taxon>Eucoccidiorida</taxon>
        <taxon>Eimeriorina</taxon>
        <taxon>Eimeriidae</taxon>
        <taxon>Eimeria</taxon>
    </lineage>
</organism>
<protein>
    <submittedName>
        <fullName evidence="2">Uncharacterized protein</fullName>
    </submittedName>
</protein>